<comment type="caution">
    <text evidence="3">The sequence shown here is derived from an EMBL/GenBank/DDBJ whole genome shotgun (WGS) entry which is preliminary data.</text>
</comment>
<evidence type="ECO:0000313" key="4">
    <source>
        <dbReference type="Proteomes" id="UP001501771"/>
    </source>
</evidence>
<sequence length="190" mass="19207">MTVVALLLLALSAGVGARLGRRLRLPMWPLTGAILGGLVLTLVWPGAIDVPAGWRIVAQVLVGTAVGAAIEEGVLREFLGVLVPGALAVVSIIGIGVAAGLLIGATGHLDHVSAVLGMVPGGVGEMVASATALHANVPVVASMHVVRLVISLAALPLMIRCVTGLTRRAGEGRPDEEASRLSDSDDCSGR</sequence>
<keyword evidence="2" id="KW-1133">Transmembrane helix</keyword>
<dbReference type="NCBIfam" id="TIGR03082">
    <property type="entry name" value="Gneg_AbrB_dup"/>
    <property type="match status" value="1"/>
</dbReference>
<evidence type="ECO:0000256" key="1">
    <source>
        <dbReference type="SAM" id="MobiDB-lite"/>
    </source>
</evidence>
<keyword evidence="2" id="KW-0472">Membrane</keyword>
<feature type="transmembrane region" description="Helical" evidence="2">
    <location>
        <begin position="139"/>
        <end position="159"/>
    </location>
</feature>
<dbReference type="InterPro" id="IPR007820">
    <property type="entry name" value="AbrB_fam"/>
</dbReference>
<gene>
    <name evidence="3" type="ORF">GCM10009844_05730</name>
</gene>
<feature type="transmembrane region" description="Helical" evidence="2">
    <location>
        <begin position="52"/>
        <end position="70"/>
    </location>
</feature>
<dbReference type="EMBL" id="BAAAQR010000001">
    <property type="protein sequence ID" value="GAA2138057.1"/>
    <property type="molecule type" value="Genomic_DNA"/>
</dbReference>
<feature type="transmembrane region" description="Helical" evidence="2">
    <location>
        <begin position="26"/>
        <end position="45"/>
    </location>
</feature>
<protein>
    <recommendedName>
        <fullName evidence="5">AbrB family transcriptional regulator</fullName>
    </recommendedName>
</protein>
<dbReference type="Proteomes" id="UP001501771">
    <property type="component" value="Unassembled WGS sequence"/>
</dbReference>
<evidence type="ECO:0000256" key="2">
    <source>
        <dbReference type="SAM" id="Phobius"/>
    </source>
</evidence>
<reference evidence="3 4" key="1">
    <citation type="journal article" date="2019" name="Int. J. Syst. Evol. Microbiol.">
        <title>The Global Catalogue of Microorganisms (GCM) 10K type strain sequencing project: providing services to taxonomists for standard genome sequencing and annotation.</title>
        <authorList>
            <consortium name="The Broad Institute Genomics Platform"/>
            <consortium name="The Broad Institute Genome Sequencing Center for Infectious Disease"/>
            <person name="Wu L."/>
            <person name="Ma J."/>
        </authorList>
    </citation>
    <scope>NUCLEOTIDE SEQUENCE [LARGE SCALE GENOMIC DNA]</scope>
    <source>
        <strain evidence="3 4">JCM 16022</strain>
    </source>
</reference>
<feature type="region of interest" description="Disordered" evidence="1">
    <location>
        <begin position="169"/>
        <end position="190"/>
    </location>
</feature>
<keyword evidence="4" id="KW-1185">Reference proteome</keyword>
<keyword evidence="2" id="KW-0812">Transmembrane</keyword>
<evidence type="ECO:0008006" key="5">
    <source>
        <dbReference type="Google" id="ProtNLM"/>
    </source>
</evidence>
<evidence type="ECO:0000313" key="3">
    <source>
        <dbReference type="EMBL" id="GAA2138057.1"/>
    </source>
</evidence>
<accession>A0ABN2Z7S7</accession>
<dbReference type="Pfam" id="PF05145">
    <property type="entry name" value="AbrB"/>
    <property type="match status" value="1"/>
</dbReference>
<proteinExistence type="predicted"/>
<feature type="transmembrane region" description="Helical" evidence="2">
    <location>
        <begin position="82"/>
        <end position="105"/>
    </location>
</feature>
<dbReference type="PANTHER" id="PTHR38457:SF1">
    <property type="entry name" value="REGULATOR ABRB-RELATED"/>
    <property type="match status" value="1"/>
</dbReference>
<dbReference type="PANTHER" id="PTHR38457">
    <property type="entry name" value="REGULATOR ABRB-RELATED"/>
    <property type="match status" value="1"/>
</dbReference>
<name>A0ABN2Z7S7_9ACTN</name>
<dbReference type="InterPro" id="IPR017516">
    <property type="entry name" value="AbrB_dup"/>
</dbReference>
<organism evidence="3 4">
    <name type="scientific">Nocardioides koreensis</name>
    <dbReference type="NCBI Taxonomy" id="433651"/>
    <lineage>
        <taxon>Bacteria</taxon>
        <taxon>Bacillati</taxon>
        <taxon>Actinomycetota</taxon>
        <taxon>Actinomycetes</taxon>
        <taxon>Propionibacteriales</taxon>
        <taxon>Nocardioidaceae</taxon>
        <taxon>Nocardioides</taxon>
    </lineage>
</organism>